<dbReference type="Proteomes" id="UP000075320">
    <property type="component" value="Unassembled WGS sequence"/>
</dbReference>
<name>A0A150WR32_BDEBC</name>
<keyword evidence="1" id="KW-1133">Transmembrane helix</keyword>
<dbReference type="OrthoDB" id="5293838at2"/>
<gene>
    <name evidence="2" type="ORF">AZI86_07375</name>
</gene>
<evidence type="ECO:0000313" key="3">
    <source>
        <dbReference type="Proteomes" id="UP000075320"/>
    </source>
</evidence>
<dbReference type="EMBL" id="LUKE01000001">
    <property type="protein sequence ID" value="KYG66848.1"/>
    <property type="molecule type" value="Genomic_DNA"/>
</dbReference>
<feature type="transmembrane region" description="Helical" evidence="1">
    <location>
        <begin position="12"/>
        <end position="31"/>
    </location>
</feature>
<evidence type="ECO:0000313" key="2">
    <source>
        <dbReference type="EMBL" id="KYG66848.1"/>
    </source>
</evidence>
<keyword evidence="1" id="KW-0812">Transmembrane</keyword>
<keyword evidence="1" id="KW-0472">Membrane</keyword>
<reference evidence="2 3" key="1">
    <citation type="submission" date="2016-03" db="EMBL/GenBank/DDBJ databases">
        <authorList>
            <person name="Ploux O."/>
        </authorList>
    </citation>
    <scope>NUCLEOTIDE SEQUENCE [LARGE SCALE GENOMIC DNA]</scope>
    <source>
        <strain evidence="2 3">R0</strain>
    </source>
</reference>
<sequence>MSNDSAFKKTEIILMAVLAVVAMTLVTIAVVPNLRLKVKEAFSSSSREVLAKVSGKIGPNGPHLTVLKIKSGGHLGLEVYSEDENGSLTLMTKLPLFEARDGHFLLQGNATNLALTDVDKDGNLEIVAPTYDEQMVPRLNIFRFNPESKAFDRASAPEGFEP</sequence>
<proteinExistence type="predicted"/>
<organism evidence="2 3">
    <name type="scientific">Bdellovibrio bacteriovorus</name>
    <dbReference type="NCBI Taxonomy" id="959"/>
    <lineage>
        <taxon>Bacteria</taxon>
        <taxon>Pseudomonadati</taxon>
        <taxon>Bdellovibrionota</taxon>
        <taxon>Bdellovibrionia</taxon>
        <taxon>Bdellovibrionales</taxon>
        <taxon>Pseudobdellovibrionaceae</taxon>
        <taxon>Bdellovibrio</taxon>
    </lineage>
</organism>
<evidence type="ECO:0000256" key="1">
    <source>
        <dbReference type="SAM" id="Phobius"/>
    </source>
</evidence>
<dbReference type="RefSeq" id="WP_061834426.1">
    <property type="nucleotide sequence ID" value="NZ_LUKE01000001.1"/>
</dbReference>
<comment type="caution">
    <text evidence="2">The sequence shown here is derived from an EMBL/GenBank/DDBJ whole genome shotgun (WGS) entry which is preliminary data.</text>
</comment>
<keyword evidence="3" id="KW-1185">Reference proteome</keyword>
<accession>A0A150WR32</accession>
<protein>
    <submittedName>
        <fullName evidence="2">Uncharacterized protein</fullName>
    </submittedName>
</protein>
<dbReference type="AlphaFoldDB" id="A0A150WR32"/>